<keyword evidence="2" id="KW-1185">Reference proteome</keyword>
<protein>
    <submittedName>
        <fullName evidence="1">Uncharacterized protein</fullName>
    </submittedName>
</protein>
<dbReference type="Proteomes" id="UP001153709">
    <property type="component" value="Chromosome 3"/>
</dbReference>
<reference evidence="1" key="1">
    <citation type="submission" date="2022-01" db="EMBL/GenBank/DDBJ databases">
        <authorList>
            <person name="King R."/>
        </authorList>
    </citation>
    <scope>NUCLEOTIDE SEQUENCE</scope>
</reference>
<sequence>MEVKAEIKDEFVKDDSRYLKSQLSTSLDLRDLKNEPEDCSEMAVTKVEMKEEFIEDDSRYIKSQLSTSLKLGDLKNEPDKYNSVTCTYGEECKTFTFCFT</sequence>
<name>A0A9N9SVN2_DIABA</name>
<organism evidence="1 2">
    <name type="scientific">Diabrotica balteata</name>
    <name type="common">Banded cucumber beetle</name>
    <dbReference type="NCBI Taxonomy" id="107213"/>
    <lineage>
        <taxon>Eukaryota</taxon>
        <taxon>Metazoa</taxon>
        <taxon>Ecdysozoa</taxon>
        <taxon>Arthropoda</taxon>
        <taxon>Hexapoda</taxon>
        <taxon>Insecta</taxon>
        <taxon>Pterygota</taxon>
        <taxon>Neoptera</taxon>
        <taxon>Endopterygota</taxon>
        <taxon>Coleoptera</taxon>
        <taxon>Polyphaga</taxon>
        <taxon>Cucujiformia</taxon>
        <taxon>Chrysomeloidea</taxon>
        <taxon>Chrysomelidae</taxon>
        <taxon>Galerucinae</taxon>
        <taxon>Diabroticina</taxon>
        <taxon>Diabroticites</taxon>
        <taxon>Diabrotica</taxon>
    </lineage>
</organism>
<accession>A0A9N9SVN2</accession>
<dbReference type="AlphaFoldDB" id="A0A9N9SVN2"/>
<evidence type="ECO:0000313" key="1">
    <source>
        <dbReference type="EMBL" id="CAG9831666.1"/>
    </source>
</evidence>
<evidence type="ECO:0000313" key="2">
    <source>
        <dbReference type="Proteomes" id="UP001153709"/>
    </source>
</evidence>
<dbReference type="EMBL" id="OU898278">
    <property type="protein sequence ID" value="CAG9831666.1"/>
    <property type="molecule type" value="Genomic_DNA"/>
</dbReference>
<proteinExistence type="predicted"/>
<gene>
    <name evidence="1" type="ORF">DIABBA_LOCUS5239</name>
</gene>